<proteinExistence type="predicted"/>
<accession>A0A2G2YRK3</accession>
<feature type="domain" description="Retrovirus-related Pol polyprotein from transposon TNT 1-94-like beta-barrel" evidence="1">
    <location>
        <begin position="83"/>
        <end position="150"/>
    </location>
</feature>
<reference evidence="2 3" key="2">
    <citation type="journal article" date="2017" name="Genome Biol.">
        <title>New reference genome sequences of hot pepper reveal the massive evolution of plant disease-resistance genes by retroduplication.</title>
        <authorList>
            <person name="Kim S."/>
            <person name="Park J."/>
            <person name="Yeom S.I."/>
            <person name="Kim Y.M."/>
            <person name="Seo E."/>
            <person name="Kim K.T."/>
            <person name="Kim M.S."/>
            <person name="Lee J.M."/>
            <person name="Cheong K."/>
            <person name="Shin H.S."/>
            <person name="Kim S.B."/>
            <person name="Han K."/>
            <person name="Lee J."/>
            <person name="Park M."/>
            <person name="Lee H.A."/>
            <person name="Lee H.Y."/>
            <person name="Lee Y."/>
            <person name="Oh S."/>
            <person name="Lee J.H."/>
            <person name="Choi E."/>
            <person name="Choi E."/>
            <person name="Lee S.E."/>
            <person name="Jeon J."/>
            <person name="Kim H."/>
            <person name="Choi G."/>
            <person name="Song H."/>
            <person name="Lee J."/>
            <person name="Lee S.C."/>
            <person name="Kwon J.K."/>
            <person name="Lee H.Y."/>
            <person name="Koo N."/>
            <person name="Hong Y."/>
            <person name="Kim R.W."/>
            <person name="Kang W.H."/>
            <person name="Huh J.H."/>
            <person name="Kang B.C."/>
            <person name="Yang T.J."/>
            <person name="Lee Y.H."/>
            <person name="Bennetzen J.L."/>
            <person name="Choi D."/>
        </authorList>
    </citation>
    <scope>NUCLEOTIDE SEQUENCE [LARGE SCALE GENOMIC DNA]</scope>
    <source>
        <strain evidence="3">cv. CM334</strain>
    </source>
</reference>
<dbReference type="InterPro" id="IPR054722">
    <property type="entry name" value="PolX-like_BBD"/>
</dbReference>
<keyword evidence="3" id="KW-1185">Reference proteome</keyword>
<protein>
    <recommendedName>
        <fullName evidence="1">Retrovirus-related Pol polyprotein from transposon TNT 1-94-like beta-barrel domain-containing protein</fullName>
    </recommendedName>
</protein>
<evidence type="ECO:0000313" key="3">
    <source>
        <dbReference type="Proteomes" id="UP000222542"/>
    </source>
</evidence>
<comment type="caution">
    <text evidence="2">The sequence shown here is derived from an EMBL/GenBank/DDBJ whole genome shotgun (WGS) entry which is preliminary data.</text>
</comment>
<dbReference type="Gramene" id="PHT72251">
    <property type="protein sequence ID" value="PHT72251"/>
    <property type="gene ID" value="T459_23036"/>
</dbReference>
<dbReference type="AlphaFoldDB" id="A0A2G2YRK3"/>
<name>A0A2G2YRK3_CAPAN</name>
<dbReference type="Proteomes" id="UP000222542">
    <property type="component" value="Unassembled WGS sequence"/>
</dbReference>
<evidence type="ECO:0000259" key="1">
    <source>
        <dbReference type="Pfam" id="PF22936"/>
    </source>
</evidence>
<gene>
    <name evidence="2" type="ORF">T459_23036</name>
</gene>
<dbReference type="EMBL" id="AYRZ02000009">
    <property type="protein sequence ID" value="PHT72251.1"/>
    <property type="molecule type" value="Genomic_DNA"/>
</dbReference>
<reference evidence="2 3" key="1">
    <citation type="journal article" date="2014" name="Nat. Genet.">
        <title>Genome sequence of the hot pepper provides insights into the evolution of pungency in Capsicum species.</title>
        <authorList>
            <person name="Kim S."/>
            <person name="Park M."/>
            <person name="Yeom S.I."/>
            <person name="Kim Y.M."/>
            <person name="Lee J.M."/>
            <person name="Lee H.A."/>
            <person name="Seo E."/>
            <person name="Choi J."/>
            <person name="Cheong K."/>
            <person name="Kim K.T."/>
            <person name="Jung K."/>
            <person name="Lee G.W."/>
            <person name="Oh S.K."/>
            <person name="Bae C."/>
            <person name="Kim S.B."/>
            <person name="Lee H.Y."/>
            <person name="Kim S.Y."/>
            <person name="Kim M.S."/>
            <person name="Kang B.C."/>
            <person name="Jo Y.D."/>
            <person name="Yang H.B."/>
            <person name="Jeong H.J."/>
            <person name="Kang W.H."/>
            <person name="Kwon J.K."/>
            <person name="Shin C."/>
            <person name="Lim J.Y."/>
            <person name="Park J.H."/>
            <person name="Huh J.H."/>
            <person name="Kim J.S."/>
            <person name="Kim B.D."/>
            <person name="Cohen O."/>
            <person name="Paran I."/>
            <person name="Suh M.C."/>
            <person name="Lee S.B."/>
            <person name="Kim Y.K."/>
            <person name="Shin Y."/>
            <person name="Noh S.J."/>
            <person name="Park J."/>
            <person name="Seo Y.S."/>
            <person name="Kwon S.Y."/>
            <person name="Kim H.A."/>
            <person name="Park J.M."/>
            <person name="Kim H.J."/>
            <person name="Choi S.B."/>
            <person name="Bosland P.W."/>
            <person name="Reeves G."/>
            <person name="Jo S.H."/>
            <person name="Lee B.W."/>
            <person name="Cho H.T."/>
            <person name="Choi H.S."/>
            <person name="Lee M.S."/>
            <person name="Yu Y."/>
            <person name="Do Choi Y."/>
            <person name="Park B.S."/>
            <person name="van Deynze A."/>
            <person name="Ashrafi H."/>
            <person name="Hill T."/>
            <person name="Kim W.T."/>
            <person name="Pai H.S."/>
            <person name="Ahn H.K."/>
            <person name="Yeam I."/>
            <person name="Giovannoni J.J."/>
            <person name="Rose J.K."/>
            <person name="Sorensen I."/>
            <person name="Lee S.J."/>
            <person name="Kim R.W."/>
            <person name="Choi I.Y."/>
            <person name="Choi B.S."/>
            <person name="Lim J.S."/>
            <person name="Lee Y.H."/>
            <person name="Choi D."/>
        </authorList>
    </citation>
    <scope>NUCLEOTIDE SEQUENCE [LARGE SCALE GENOMIC DNA]</scope>
    <source>
        <strain evidence="3">cv. CM334</strain>
    </source>
</reference>
<sequence>MAFVHRKHPTIEVEEITTVGEVVTAPGVEVSGLQDKEIIRILRNTLLSSIKVLEMLVKGKKTLGHQLVKSVVETIILPSSVFTGASTHMTNTTGNLSNLKPNNRSDKIVVGSGHKLNITHVGKGTIYGLKLSEVIVVPKLKKNLLSGTKTDTTPLDLSHMATFYEFLSESQGESIPSGHTSIEGEVKVDHVVEPEGELEVVHATD</sequence>
<organism evidence="2 3">
    <name type="scientific">Capsicum annuum</name>
    <name type="common">Capsicum pepper</name>
    <dbReference type="NCBI Taxonomy" id="4072"/>
    <lineage>
        <taxon>Eukaryota</taxon>
        <taxon>Viridiplantae</taxon>
        <taxon>Streptophyta</taxon>
        <taxon>Embryophyta</taxon>
        <taxon>Tracheophyta</taxon>
        <taxon>Spermatophyta</taxon>
        <taxon>Magnoliopsida</taxon>
        <taxon>eudicotyledons</taxon>
        <taxon>Gunneridae</taxon>
        <taxon>Pentapetalae</taxon>
        <taxon>asterids</taxon>
        <taxon>lamiids</taxon>
        <taxon>Solanales</taxon>
        <taxon>Solanaceae</taxon>
        <taxon>Solanoideae</taxon>
        <taxon>Capsiceae</taxon>
        <taxon>Capsicum</taxon>
    </lineage>
</organism>
<evidence type="ECO:0000313" key="2">
    <source>
        <dbReference type="EMBL" id="PHT72251.1"/>
    </source>
</evidence>
<dbReference type="Pfam" id="PF22936">
    <property type="entry name" value="Pol_BBD"/>
    <property type="match status" value="1"/>
</dbReference>